<proteinExistence type="predicted"/>
<organism evidence="1">
    <name type="scientific">marine sediment metagenome</name>
    <dbReference type="NCBI Taxonomy" id="412755"/>
    <lineage>
        <taxon>unclassified sequences</taxon>
        <taxon>metagenomes</taxon>
        <taxon>ecological metagenomes</taxon>
    </lineage>
</organism>
<accession>A0A0F9WR70</accession>
<name>A0A0F9WR70_9ZZZZ</name>
<gene>
    <name evidence="1" type="ORF">LCGC14_0246320</name>
</gene>
<protein>
    <submittedName>
        <fullName evidence="1">Uncharacterized protein</fullName>
    </submittedName>
</protein>
<reference evidence="1" key="1">
    <citation type="journal article" date="2015" name="Nature">
        <title>Complex archaea that bridge the gap between prokaryotes and eukaryotes.</title>
        <authorList>
            <person name="Spang A."/>
            <person name="Saw J.H."/>
            <person name="Jorgensen S.L."/>
            <person name="Zaremba-Niedzwiedzka K."/>
            <person name="Martijn J."/>
            <person name="Lind A.E."/>
            <person name="van Eijk R."/>
            <person name="Schleper C."/>
            <person name="Guy L."/>
            <person name="Ettema T.J."/>
        </authorList>
    </citation>
    <scope>NUCLEOTIDE SEQUENCE</scope>
</reference>
<dbReference type="EMBL" id="LAZR01000126">
    <property type="protein sequence ID" value="KKN88741.1"/>
    <property type="molecule type" value="Genomic_DNA"/>
</dbReference>
<comment type="caution">
    <text evidence="1">The sequence shown here is derived from an EMBL/GenBank/DDBJ whole genome shotgun (WGS) entry which is preliminary data.</text>
</comment>
<evidence type="ECO:0000313" key="1">
    <source>
        <dbReference type="EMBL" id="KKN88741.1"/>
    </source>
</evidence>
<dbReference type="AlphaFoldDB" id="A0A0F9WR70"/>
<sequence length="102" mass="11696">MVLKFKIQGIMNIDIEELKELVEKLEIAYGCLIGSHTGNTTAEQQFKPIIKELKKQIKQSLSDQSEVVTEKEINKIVKEAMDKSEKQSKVFDKMTEINPKDL</sequence>